<protein>
    <recommendedName>
        <fullName evidence="12">Magnesium transport protein CorA</fullName>
    </recommendedName>
</protein>
<dbReference type="CDD" id="cd12822">
    <property type="entry name" value="TmCorA-like"/>
    <property type="match status" value="1"/>
</dbReference>
<evidence type="ECO:0000256" key="5">
    <source>
        <dbReference type="ARBA" id="ARBA00022692"/>
    </source>
</evidence>
<dbReference type="NCBIfam" id="TIGR00383">
    <property type="entry name" value="corA"/>
    <property type="match status" value="1"/>
</dbReference>
<gene>
    <name evidence="12" type="primary">corA</name>
    <name evidence="13" type="ORF">A2008_11160</name>
</gene>
<evidence type="ECO:0000313" key="14">
    <source>
        <dbReference type="Proteomes" id="UP000178735"/>
    </source>
</evidence>
<dbReference type="PANTHER" id="PTHR46494:SF1">
    <property type="entry name" value="CORA FAMILY METAL ION TRANSPORTER (EUROFUNG)"/>
    <property type="match status" value="1"/>
</dbReference>
<organism evidence="13 14">
    <name type="scientific">Candidatus Wallbacteria bacterium GWC2_49_35</name>
    <dbReference type="NCBI Taxonomy" id="1817813"/>
    <lineage>
        <taxon>Bacteria</taxon>
        <taxon>Candidatus Walliibacteriota</taxon>
    </lineage>
</organism>
<dbReference type="STRING" id="1817813.A2008_11160"/>
<dbReference type="Pfam" id="PF01544">
    <property type="entry name" value="CorA"/>
    <property type="match status" value="2"/>
</dbReference>
<proteinExistence type="inferred from homology"/>
<dbReference type="FunFam" id="1.20.58.340:FF:000004">
    <property type="entry name" value="Magnesium transport protein CorA"/>
    <property type="match status" value="1"/>
</dbReference>
<evidence type="ECO:0000256" key="12">
    <source>
        <dbReference type="RuleBase" id="RU362010"/>
    </source>
</evidence>
<name>A0A1F7X1C1_9BACT</name>
<accession>A0A1F7X1C1</accession>
<dbReference type="PANTHER" id="PTHR46494">
    <property type="entry name" value="CORA FAMILY METAL ION TRANSPORTER (EUROFUNG)"/>
    <property type="match status" value="1"/>
</dbReference>
<evidence type="ECO:0000256" key="8">
    <source>
        <dbReference type="ARBA" id="ARBA00023065"/>
    </source>
</evidence>
<dbReference type="InterPro" id="IPR045863">
    <property type="entry name" value="CorA_TM1_TM2"/>
</dbReference>
<reference evidence="13 14" key="1">
    <citation type="journal article" date="2016" name="Nat. Commun.">
        <title>Thousands of microbial genomes shed light on interconnected biogeochemical processes in an aquifer system.</title>
        <authorList>
            <person name="Anantharaman K."/>
            <person name="Brown C.T."/>
            <person name="Hug L.A."/>
            <person name="Sharon I."/>
            <person name="Castelle C.J."/>
            <person name="Probst A.J."/>
            <person name="Thomas B.C."/>
            <person name="Singh A."/>
            <person name="Wilkins M.J."/>
            <person name="Karaoz U."/>
            <person name="Brodie E.L."/>
            <person name="Williams K.H."/>
            <person name="Hubbard S.S."/>
            <person name="Banfield J.F."/>
        </authorList>
    </citation>
    <scope>NUCLEOTIDE SEQUENCE [LARGE SCALE GENOMIC DNA]</scope>
</reference>
<dbReference type="GO" id="GO:0015095">
    <property type="term" value="F:magnesium ion transmembrane transporter activity"/>
    <property type="evidence" value="ECO:0007669"/>
    <property type="project" value="UniProtKB-UniRule"/>
</dbReference>
<evidence type="ECO:0000256" key="3">
    <source>
        <dbReference type="ARBA" id="ARBA00022448"/>
    </source>
</evidence>
<comment type="caution">
    <text evidence="13">The sequence shown here is derived from an EMBL/GenBank/DDBJ whole genome shotgun (WGS) entry which is preliminary data.</text>
</comment>
<keyword evidence="4 12" id="KW-1003">Cell membrane</keyword>
<comment type="similarity">
    <text evidence="2 12">Belongs to the CorA metal ion transporter (MIT) (TC 1.A.35) family.</text>
</comment>
<keyword evidence="7 12" id="KW-1133">Transmembrane helix</keyword>
<keyword evidence="8 12" id="KW-0406">Ion transport</keyword>
<dbReference type="InterPro" id="IPR002523">
    <property type="entry name" value="MgTranspt_CorA/ZnTranspt_ZntB"/>
</dbReference>
<keyword evidence="9 12" id="KW-0472">Membrane</keyword>
<dbReference type="SUPFAM" id="SSF144083">
    <property type="entry name" value="Magnesium transport protein CorA, transmembrane region"/>
    <property type="match status" value="1"/>
</dbReference>
<dbReference type="EMBL" id="MGFH01000005">
    <property type="protein sequence ID" value="OGM08703.1"/>
    <property type="molecule type" value="Genomic_DNA"/>
</dbReference>
<comment type="catalytic activity">
    <reaction evidence="10">
        <text>Mg(2+)(in) = Mg(2+)(out)</text>
        <dbReference type="Rhea" id="RHEA:29827"/>
        <dbReference type="ChEBI" id="CHEBI:18420"/>
    </reaction>
</comment>
<dbReference type="GO" id="GO:0005886">
    <property type="term" value="C:plasma membrane"/>
    <property type="evidence" value="ECO:0007669"/>
    <property type="project" value="UniProtKB-SubCell"/>
</dbReference>
<evidence type="ECO:0000256" key="1">
    <source>
        <dbReference type="ARBA" id="ARBA00004651"/>
    </source>
</evidence>
<evidence type="ECO:0000256" key="9">
    <source>
        <dbReference type="ARBA" id="ARBA00023136"/>
    </source>
</evidence>
<evidence type="ECO:0000256" key="10">
    <source>
        <dbReference type="ARBA" id="ARBA00034269"/>
    </source>
</evidence>
<feature type="transmembrane region" description="Helical" evidence="12">
    <location>
        <begin position="330"/>
        <end position="350"/>
    </location>
</feature>
<dbReference type="InterPro" id="IPR045861">
    <property type="entry name" value="CorA_cytoplasmic_dom"/>
</dbReference>
<keyword evidence="5 12" id="KW-0812">Transmembrane</keyword>
<dbReference type="Proteomes" id="UP000178735">
    <property type="component" value="Unassembled WGS sequence"/>
</dbReference>
<comment type="subcellular location">
    <subcellularLocation>
        <location evidence="1">Cell membrane</location>
        <topology evidence="1">Multi-pass membrane protein</topology>
    </subcellularLocation>
    <subcellularLocation>
        <location evidence="12">Membrane</location>
        <topology evidence="12">Multi-pass membrane protein</topology>
    </subcellularLocation>
</comment>
<evidence type="ECO:0000313" key="13">
    <source>
        <dbReference type="EMBL" id="OGM08703.1"/>
    </source>
</evidence>
<dbReference type="GO" id="GO:0050897">
    <property type="term" value="F:cobalt ion binding"/>
    <property type="evidence" value="ECO:0007669"/>
    <property type="project" value="TreeGrafter"/>
</dbReference>
<keyword evidence="3 12" id="KW-0813">Transport</keyword>
<sequence>MAGRNGGNMLKAYSYDVKKSSLITLDASGAHNDLLKNPDLINWIDICAPDEQDYKALEAINNFHPLAIEDCRHFSMFPKMDEYEDYMFLVFHDVAIDVLERFKKSGEDAKFDEIKKCYDGDFEALGIKTFEVDFFITKNTIVTVHQSEVEAISRVADSMARGKDYFKRGRDFLLHEILDALIDQYLEVAYVWDEVIEILEEDVVNESVKDVSEKVLTLKRNHLLLRRTIIHEKDILAKLMRGGLTFGVNKRAVAYLQDLHDHISRLQDNIEINREMLSTIFEAYLSSVSNKMNRAMVKLSVIATVFMPLTFIAGIYGMNFKYLPEIEWQYGYLYVWVVFVVVAFGSYKYLHKHEII</sequence>
<dbReference type="GO" id="GO:0000287">
    <property type="term" value="F:magnesium ion binding"/>
    <property type="evidence" value="ECO:0007669"/>
    <property type="project" value="TreeGrafter"/>
</dbReference>
<comment type="function">
    <text evidence="11">Mediates influx of magnesium ions. Alternates between open and closed states. Activated by low cytoplasmic Mg(2+) levels. Inactive when cytoplasmic Mg(2+) levels are high.</text>
</comment>
<dbReference type="Gene3D" id="3.30.460.20">
    <property type="entry name" value="CorA soluble domain-like"/>
    <property type="match status" value="1"/>
</dbReference>
<dbReference type="SUPFAM" id="SSF143865">
    <property type="entry name" value="CorA soluble domain-like"/>
    <property type="match status" value="1"/>
</dbReference>
<evidence type="ECO:0000256" key="11">
    <source>
        <dbReference type="ARBA" id="ARBA00045497"/>
    </source>
</evidence>
<dbReference type="Gene3D" id="1.20.58.340">
    <property type="entry name" value="Magnesium transport protein CorA, transmembrane region"/>
    <property type="match status" value="2"/>
</dbReference>
<evidence type="ECO:0000256" key="2">
    <source>
        <dbReference type="ARBA" id="ARBA00009765"/>
    </source>
</evidence>
<dbReference type="GO" id="GO:0015087">
    <property type="term" value="F:cobalt ion transmembrane transporter activity"/>
    <property type="evidence" value="ECO:0007669"/>
    <property type="project" value="UniProtKB-UniRule"/>
</dbReference>
<evidence type="ECO:0000256" key="7">
    <source>
        <dbReference type="ARBA" id="ARBA00022989"/>
    </source>
</evidence>
<keyword evidence="6 12" id="KW-0460">Magnesium</keyword>
<dbReference type="AlphaFoldDB" id="A0A1F7X1C1"/>
<evidence type="ECO:0000256" key="4">
    <source>
        <dbReference type="ARBA" id="ARBA00022475"/>
    </source>
</evidence>
<evidence type="ECO:0000256" key="6">
    <source>
        <dbReference type="ARBA" id="ARBA00022842"/>
    </source>
</evidence>
<feature type="transmembrane region" description="Helical" evidence="12">
    <location>
        <begin position="299"/>
        <end position="318"/>
    </location>
</feature>
<dbReference type="InterPro" id="IPR004488">
    <property type="entry name" value="Mg/Co-transport_prot_CorA"/>
</dbReference>